<sequence length="520" mass="55438">MLNSYKDLRRWFPAVEPRDAAAPSGRTDPDLEQAMSQGGAGGYPHYIRETEPEPFDIPFWGESGVRRSEFVGGWSDWVSGDHAPGPRDDYPARDAELVQFPWDEDAASAPRRRAAEGRSAARRAEAEPGDDDPEPVSNRSSGRPRGGRLAVPREDEAESSAESHDRAVGRDAGRARDGRTKARSADTASDDESHRAADDIASEPREIAGSTSAERSARESDDPEERTGPAGRFLGRAKRSARDTAGRPARTEWLAENDDRPGMDDDWLADDREWTSAPRPAKDRRGRLGLSRLRGLLGDSSGRPADGPGAAMSPQLRREAARASRESRRGSESGLTLRDQTGPSSLLVTLVLIVAILVLAAAGAFALYLLHHRDEAGRDALATHPEAVRLTGATTGTTLVCPTERSGAALRGAEPGGTSSGPEAVMWFEHAYYVERSADRALEVAAPGAALPPAAEIQRGIDSVPPGTAYCVVVAPSGDGRYSVEITEQRPGGAPATYDKQTVTTTVDGGRTLITGIAAG</sequence>
<evidence type="ECO:0000313" key="4">
    <source>
        <dbReference type="EMBL" id="MBU3065091.1"/>
    </source>
</evidence>
<reference evidence="4 5" key="1">
    <citation type="submission" date="2021-06" db="EMBL/GenBank/DDBJ databases">
        <title>Actinomycetes sequencing.</title>
        <authorList>
            <person name="Shan Q."/>
        </authorList>
    </citation>
    <scope>NUCLEOTIDE SEQUENCE [LARGE SCALE GENOMIC DNA]</scope>
    <source>
        <strain evidence="4 5">NEAU-G5</strain>
    </source>
</reference>
<dbReference type="Pfam" id="PF26527">
    <property type="entry name" value="DUF8176"/>
    <property type="match status" value="1"/>
</dbReference>
<evidence type="ECO:0000259" key="3">
    <source>
        <dbReference type="Pfam" id="PF26527"/>
    </source>
</evidence>
<dbReference type="EMBL" id="JAHKNI010000009">
    <property type="protein sequence ID" value="MBU3065091.1"/>
    <property type="molecule type" value="Genomic_DNA"/>
</dbReference>
<comment type="caution">
    <text evidence="4">The sequence shown here is derived from an EMBL/GenBank/DDBJ whole genome shotgun (WGS) entry which is preliminary data.</text>
</comment>
<protein>
    <recommendedName>
        <fullName evidence="3">DUF8176 domain-containing protein</fullName>
    </recommendedName>
</protein>
<evidence type="ECO:0000256" key="1">
    <source>
        <dbReference type="SAM" id="MobiDB-lite"/>
    </source>
</evidence>
<proteinExistence type="predicted"/>
<dbReference type="Proteomes" id="UP000733379">
    <property type="component" value="Unassembled WGS sequence"/>
</dbReference>
<keyword evidence="2" id="KW-0472">Membrane</keyword>
<dbReference type="RefSeq" id="WP_215920872.1">
    <property type="nucleotide sequence ID" value="NZ_JAHKNI010000009.1"/>
</dbReference>
<feature type="compositionally biased region" description="Basic and acidic residues" evidence="1">
    <location>
        <begin position="84"/>
        <end position="96"/>
    </location>
</feature>
<organism evidence="4 5">
    <name type="scientific">Nocardia albiluteola</name>
    <dbReference type="NCBI Taxonomy" id="2842303"/>
    <lineage>
        <taxon>Bacteria</taxon>
        <taxon>Bacillati</taxon>
        <taxon>Actinomycetota</taxon>
        <taxon>Actinomycetes</taxon>
        <taxon>Mycobacteriales</taxon>
        <taxon>Nocardiaceae</taxon>
        <taxon>Nocardia</taxon>
    </lineage>
</organism>
<feature type="compositionally biased region" description="Low complexity" evidence="1">
    <location>
        <begin position="288"/>
        <end position="303"/>
    </location>
</feature>
<feature type="region of interest" description="Disordered" evidence="1">
    <location>
        <begin position="16"/>
        <end position="50"/>
    </location>
</feature>
<feature type="domain" description="DUF8176" evidence="3">
    <location>
        <begin position="400"/>
        <end position="518"/>
    </location>
</feature>
<keyword evidence="5" id="KW-1185">Reference proteome</keyword>
<feature type="compositionally biased region" description="Basic and acidic residues" evidence="1">
    <location>
        <begin position="257"/>
        <end position="274"/>
    </location>
</feature>
<feature type="compositionally biased region" description="Basic and acidic residues" evidence="1">
    <location>
        <begin position="161"/>
        <end position="184"/>
    </location>
</feature>
<dbReference type="InterPro" id="IPR058489">
    <property type="entry name" value="DUF8176"/>
</dbReference>
<evidence type="ECO:0000256" key="2">
    <source>
        <dbReference type="SAM" id="Phobius"/>
    </source>
</evidence>
<feature type="compositionally biased region" description="Basic and acidic residues" evidence="1">
    <location>
        <begin position="191"/>
        <end position="206"/>
    </location>
</feature>
<feature type="compositionally biased region" description="Basic and acidic residues" evidence="1">
    <location>
        <begin position="316"/>
        <end position="331"/>
    </location>
</feature>
<accession>A0ABS6B468</accession>
<keyword evidence="2" id="KW-1133">Transmembrane helix</keyword>
<evidence type="ECO:0000313" key="5">
    <source>
        <dbReference type="Proteomes" id="UP000733379"/>
    </source>
</evidence>
<feature type="region of interest" description="Disordered" evidence="1">
    <location>
        <begin position="79"/>
        <end position="339"/>
    </location>
</feature>
<name>A0ABS6B468_9NOCA</name>
<keyword evidence="2" id="KW-0812">Transmembrane</keyword>
<gene>
    <name evidence="4" type="ORF">KO481_26615</name>
</gene>
<feature type="transmembrane region" description="Helical" evidence="2">
    <location>
        <begin position="346"/>
        <end position="370"/>
    </location>
</feature>